<accession>A0A7W6P944</accession>
<keyword evidence="5" id="KW-1185">Reference proteome</keyword>
<dbReference type="SUPFAM" id="SSF52172">
    <property type="entry name" value="CheY-like"/>
    <property type="match status" value="1"/>
</dbReference>
<evidence type="ECO:0000256" key="2">
    <source>
        <dbReference type="PROSITE-ProRule" id="PRU00169"/>
    </source>
</evidence>
<dbReference type="Proteomes" id="UP000530571">
    <property type="component" value="Unassembled WGS sequence"/>
</dbReference>
<dbReference type="PANTHER" id="PTHR44591">
    <property type="entry name" value="STRESS RESPONSE REGULATOR PROTEIN 1"/>
    <property type="match status" value="1"/>
</dbReference>
<dbReference type="AlphaFoldDB" id="A0A7W6P944"/>
<feature type="domain" description="Response regulatory" evidence="3">
    <location>
        <begin position="18"/>
        <end position="131"/>
    </location>
</feature>
<organism evidence="4 5">
    <name type="scientific">Martelella radicis</name>
    <dbReference type="NCBI Taxonomy" id="1397476"/>
    <lineage>
        <taxon>Bacteria</taxon>
        <taxon>Pseudomonadati</taxon>
        <taxon>Pseudomonadota</taxon>
        <taxon>Alphaproteobacteria</taxon>
        <taxon>Hyphomicrobiales</taxon>
        <taxon>Aurantimonadaceae</taxon>
        <taxon>Martelella</taxon>
    </lineage>
</organism>
<gene>
    <name evidence="4" type="ORF">GGR30_000054</name>
</gene>
<evidence type="ECO:0000256" key="1">
    <source>
        <dbReference type="ARBA" id="ARBA00022553"/>
    </source>
</evidence>
<dbReference type="PANTHER" id="PTHR44591:SF25">
    <property type="entry name" value="CHEMOTAXIS TWO-COMPONENT RESPONSE REGULATOR"/>
    <property type="match status" value="1"/>
</dbReference>
<dbReference type="Pfam" id="PF00072">
    <property type="entry name" value="Response_reg"/>
    <property type="match status" value="1"/>
</dbReference>
<dbReference type="Gene3D" id="3.40.50.2300">
    <property type="match status" value="1"/>
</dbReference>
<dbReference type="InterPro" id="IPR050595">
    <property type="entry name" value="Bact_response_regulator"/>
</dbReference>
<name>A0A7W6P944_9HYPH</name>
<dbReference type="GO" id="GO:0000160">
    <property type="term" value="P:phosphorelay signal transduction system"/>
    <property type="evidence" value="ECO:0007669"/>
    <property type="project" value="InterPro"/>
</dbReference>
<feature type="modified residue" description="4-aspartylphosphate" evidence="2">
    <location>
        <position position="67"/>
    </location>
</feature>
<evidence type="ECO:0000313" key="4">
    <source>
        <dbReference type="EMBL" id="MBB4120159.1"/>
    </source>
</evidence>
<dbReference type="InterPro" id="IPR011006">
    <property type="entry name" value="CheY-like_superfamily"/>
</dbReference>
<dbReference type="PROSITE" id="PS50110">
    <property type="entry name" value="RESPONSE_REGULATORY"/>
    <property type="match status" value="1"/>
</dbReference>
<keyword evidence="1 2" id="KW-0597">Phosphoprotein</keyword>
<evidence type="ECO:0000313" key="5">
    <source>
        <dbReference type="Proteomes" id="UP000530571"/>
    </source>
</evidence>
<proteinExistence type="predicted"/>
<protein>
    <submittedName>
        <fullName evidence="4">FixJ family two-component response regulator</fullName>
    </submittedName>
</protein>
<dbReference type="InterPro" id="IPR001789">
    <property type="entry name" value="Sig_transdc_resp-reg_receiver"/>
</dbReference>
<reference evidence="4 5" key="1">
    <citation type="submission" date="2020-08" db="EMBL/GenBank/DDBJ databases">
        <title>Genomic Encyclopedia of Type Strains, Phase IV (KMG-IV): sequencing the most valuable type-strain genomes for metagenomic binning, comparative biology and taxonomic classification.</title>
        <authorList>
            <person name="Goeker M."/>
        </authorList>
    </citation>
    <scope>NUCLEOTIDE SEQUENCE [LARGE SCALE GENOMIC DNA]</scope>
    <source>
        <strain evidence="4 5">DSM 28101</strain>
    </source>
</reference>
<comment type="caution">
    <text evidence="4">The sequence shown here is derived from an EMBL/GenBank/DDBJ whole genome shotgun (WGS) entry which is preliminary data.</text>
</comment>
<sequence>MGLQNRLENGTVSNSITLIAIIDDDAHVLKATARLLAMQDFEIQTFPTAEAFLEWPRIACTSCVICDLRLPGMHGSELLQTLRMQGFAIPIIFISAHHQDIASRPEASDAACILKKPFDASELTVCINRALKLRD</sequence>
<dbReference type="SMART" id="SM00448">
    <property type="entry name" value="REC"/>
    <property type="match status" value="1"/>
</dbReference>
<dbReference type="RefSeq" id="WP_183480961.1">
    <property type="nucleotide sequence ID" value="NZ_JACIDZ010000001.1"/>
</dbReference>
<dbReference type="EMBL" id="JACIDZ010000001">
    <property type="protein sequence ID" value="MBB4120159.1"/>
    <property type="molecule type" value="Genomic_DNA"/>
</dbReference>
<evidence type="ECO:0000259" key="3">
    <source>
        <dbReference type="PROSITE" id="PS50110"/>
    </source>
</evidence>